<evidence type="ECO:0000313" key="2">
    <source>
        <dbReference type="Proteomes" id="UP001652700"/>
    </source>
</evidence>
<reference evidence="1" key="1">
    <citation type="submission" date="2025-05" db="UniProtKB">
        <authorList>
            <consortium name="EnsemblMetazoa"/>
        </authorList>
    </citation>
    <scope>IDENTIFICATION</scope>
</reference>
<dbReference type="GeneID" id="126885699"/>
<dbReference type="RefSeq" id="XP_050508368.1">
    <property type="nucleotide sequence ID" value="XM_050652411.1"/>
</dbReference>
<keyword evidence="2" id="KW-1185">Reference proteome</keyword>
<protein>
    <submittedName>
        <fullName evidence="1">Uncharacterized protein</fullName>
    </submittedName>
</protein>
<accession>A0ABM5KDX6</accession>
<sequence length="440" mass="51501">MVKMSFARAKRFVYKEPEVKVSPADYDIPCSLGKVFTYSSECQGYHTKNTERCSLGAKQLSRKSQHIQQFEDPTSANQRNCNCRRNLPIISNARNGSSYNERNFRRGLKACSTPDKKKINITDSDKMNERESIFTRYDTKRISFREKNSSYIKKIDKNINSRHNGKKPLNDIQFFNIEEFFEDDYHGYTSLEDIDSRNTEKDCVKDYTDFSRRNFERTILEKVENVSRDVNNLHNSFKEFKTDFLINQFQQKLNKIENTTNLTNAPSHRKSQLAEQIQNEVSNAIENLKTDFLSQQNSIVRDAILKIGSIAGDLYSNRERCNIQMEDLCYRVVSDLNKNILNLVDQDKTVEHETSLQTDNMELKEIDAILNPDNQFFHYEDICKTLTNHLQISQKELDDLKRDKTDIMIKSCNAHKEISKQTSVLRKFQEELTVLKNSFK</sequence>
<name>A0ABM5KDX6_DIAVI</name>
<proteinExistence type="predicted"/>
<organism evidence="1 2">
    <name type="scientific">Diabrotica virgifera virgifera</name>
    <name type="common">western corn rootworm</name>
    <dbReference type="NCBI Taxonomy" id="50390"/>
    <lineage>
        <taxon>Eukaryota</taxon>
        <taxon>Metazoa</taxon>
        <taxon>Ecdysozoa</taxon>
        <taxon>Arthropoda</taxon>
        <taxon>Hexapoda</taxon>
        <taxon>Insecta</taxon>
        <taxon>Pterygota</taxon>
        <taxon>Neoptera</taxon>
        <taxon>Endopterygota</taxon>
        <taxon>Coleoptera</taxon>
        <taxon>Polyphaga</taxon>
        <taxon>Cucujiformia</taxon>
        <taxon>Chrysomeloidea</taxon>
        <taxon>Chrysomelidae</taxon>
        <taxon>Galerucinae</taxon>
        <taxon>Diabroticina</taxon>
        <taxon>Diabroticites</taxon>
        <taxon>Diabrotica</taxon>
    </lineage>
</organism>
<dbReference type="EnsemblMetazoa" id="XM_050652411.1">
    <property type="protein sequence ID" value="XP_050508368.1"/>
    <property type="gene ID" value="LOC126885699"/>
</dbReference>
<evidence type="ECO:0000313" key="1">
    <source>
        <dbReference type="EnsemblMetazoa" id="XP_050508368.1"/>
    </source>
</evidence>
<dbReference type="Proteomes" id="UP001652700">
    <property type="component" value="Unplaced"/>
</dbReference>